<keyword evidence="2" id="KW-1133">Transmembrane helix</keyword>
<dbReference type="GO" id="GO:0006798">
    <property type="term" value="P:polyphosphate catabolic process"/>
    <property type="evidence" value="ECO:0007669"/>
    <property type="project" value="TreeGrafter"/>
</dbReference>
<dbReference type="InterPro" id="IPR029052">
    <property type="entry name" value="Metallo-depent_PP-like"/>
</dbReference>
<evidence type="ECO:0000313" key="4">
    <source>
        <dbReference type="EMBL" id="KAF2767188.1"/>
    </source>
</evidence>
<organism evidence="4 5">
    <name type="scientific">Teratosphaeria nubilosa</name>
    <dbReference type="NCBI Taxonomy" id="161662"/>
    <lineage>
        <taxon>Eukaryota</taxon>
        <taxon>Fungi</taxon>
        <taxon>Dikarya</taxon>
        <taxon>Ascomycota</taxon>
        <taxon>Pezizomycotina</taxon>
        <taxon>Dothideomycetes</taxon>
        <taxon>Dothideomycetidae</taxon>
        <taxon>Mycosphaerellales</taxon>
        <taxon>Teratosphaeriaceae</taxon>
        <taxon>Teratosphaeria</taxon>
    </lineage>
</organism>
<dbReference type="InterPro" id="IPR050126">
    <property type="entry name" value="Ap4A_hydrolase"/>
</dbReference>
<feature type="transmembrane region" description="Helical" evidence="2">
    <location>
        <begin position="126"/>
        <end position="144"/>
    </location>
</feature>
<accession>A0A6G1L432</accession>
<keyword evidence="5" id="KW-1185">Reference proteome</keyword>
<dbReference type="GO" id="GO:0005737">
    <property type="term" value="C:cytoplasm"/>
    <property type="evidence" value="ECO:0007669"/>
    <property type="project" value="TreeGrafter"/>
</dbReference>
<keyword evidence="2" id="KW-0472">Membrane</keyword>
<sequence length="509" mass="57527">MEHERGSGEGRSDEDDYDQPLSQRIAELSSKRATHGAPSEIYRYKGPIDPEPRPYDILRSTRSGGLNERSRPLIDAVTNDWRLEKPAKDLHSDEQNHELRFCDLEDEESCPNITARLLQNRRTRRMILYLAAFIAVLYCGWKWYVQPQVLEEWETKEGFLPDRLNGTFGLAKMGDFHGTFVKQLSPELTPGGVEDKEGKRRLIFVGDIHGCKKEFLRLLEKVGFNAETDHLIATGDVISKGPDSPGVLDELIRIKAESVRGNHEDRILEATKTLLGRSLQPQSEAATSQGYAKDHALLKSLTSEHMHYLRDMPLILHIPALPQSSSHTFKHKDHGNIATDIYVVHAGLVPHVPIHKQDPYFVMNMRSIDRLTHVPSALRQTKKGHSKPWMKIWNWYNERLFRGRSLKGFHVFTDAEFAAQQAEDAKSWFERLRDAFTGFVKGGAEVLSKGGRKPEVVIYGHDSKSGLQIMKWSKGLDSACVSGGQLTAMILDAAGRTQVVQVGCEGYKK</sequence>
<proteinExistence type="predicted"/>
<feature type="region of interest" description="Disordered" evidence="1">
    <location>
        <begin position="1"/>
        <end position="54"/>
    </location>
</feature>
<dbReference type="Pfam" id="PF00149">
    <property type="entry name" value="Metallophos"/>
    <property type="match status" value="1"/>
</dbReference>
<evidence type="ECO:0000256" key="2">
    <source>
        <dbReference type="SAM" id="Phobius"/>
    </source>
</evidence>
<dbReference type="Proteomes" id="UP000799436">
    <property type="component" value="Unassembled WGS sequence"/>
</dbReference>
<dbReference type="GO" id="GO:0000298">
    <property type="term" value="F:endopolyphosphatase activity"/>
    <property type="evidence" value="ECO:0007669"/>
    <property type="project" value="TreeGrafter"/>
</dbReference>
<protein>
    <submittedName>
        <fullName evidence="4">Metallo-dependent phosphatase</fullName>
    </submittedName>
</protein>
<name>A0A6G1L432_9PEZI</name>
<dbReference type="GO" id="GO:0016791">
    <property type="term" value="F:phosphatase activity"/>
    <property type="evidence" value="ECO:0007669"/>
    <property type="project" value="TreeGrafter"/>
</dbReference>
<dbReference type="AlphaFoldDB" id="A0A6G1L432"/>
<feature type="compositionally biased region" description="Basic and acidic residues" evidence="1">
    <location>
        <begin position="42"/>
        <end position="54"/>
    </location>
</feature>
<reference evidence="4" key="1">
    <citation type="journal article" date="2020" name="Stud. Mycol.">
        <title>101 Dothideomycetes genomes: a test case for predicting lifestyles and emergence of pathogens.</title>
        <authorList>
            <person name="Haridas S."/>
            <person name="Albert R."/>
            <person name="Binder M."/>
            <person name="Bloem J."/>
            <person name="Labutti K."/>
            <person name="Salamov A."/>
            <person name="Andreopoulos B."/>
            <person name="Baker S."/>
            <person name="Barry K."/>
            <person name="Bills G."/>
            <person name="Bluhm B."/>
            <person name="Cannon C."/>
            <person name="Castanera R."/>
            <person name="Culley D."/>
            <person name="Daum C."/>
            <person name="Ezra D."/>
            <person name="Gonzalez J."/>
            <person name="Henrissat B."/>
            <person name="Kuo A."/>
            <person name="Liang C."/>
            <person name="Lipzen A."/>
            <person name="Lutzoni F."/>
            <person name="Magnuson J."/>
            <person name="Mondo S."/>
            <person name="Nolan M."/>
            <person name="Ohm R."/>
            <person name="Pangilinan J."/>
            <person name="Park H.-J."/>
            <person name="Ramirez L."/>
            <person name="Alfaro M."/>
            <person name="Sun H."/>
            <person name="Tritt A."/>
            <person name="Yoshinaga Y."/>
            <person name="Zwiers L.-H."/>
            <person name="Turgeon B."/>
            <person name="Goodwin S."/>
            <person name="Spatafora J."/>
            <person name="Crous P."/>
            <person name="Grigoriev I."/>
        </authorList>
    </citation>
    <scope>NUCLEOTIDE SEQUENCE</scope>
    <source>
        <strain evidence="4">CBS 116005</strain>
    </source>
</reference>
<dbReference type="PANTHER" id="PTHR42850:SF4">
    <property type="entry name" value="ZINC-DEPENDENT ENDOPOLYPHOSPHATASE"/>
    <property type="match status" value="1"/>
</dbReference>
<dbReference type="OrthoDB" id="10267127at2759"/>
<dbReference type="SUPFAM" id="SSF56300">
    <property type="entry name" value="Metallo-dependent phosphatases"/>
    <property type="match status" value="1"/>
</dbReference>
<evidence type="ECO:0000313" key="5">
    <source>
        <dbReference type="Proteomes" id="UP000799436"/>
    </source>
</evidence>
<feature type="domain" description="Calcineurin-like phosphoesterase" evidence="3">
    <location>
        <begin position="201"/>
        <end position="377"/>
    </location>
</feature>
<feature type="compositionally biased region" description="Basic and acidic residues" evidence="1">
    <location>
        <begin position="1"/>
        <end position="11"/>
    </location>
</feature>
<keyword evidence="2" id="KW-0812">Transmembrane</keyword>
<dbReference type="CDD" id="cd00144">
    <property type="entry name" value="MPP_PPP_family"/>
    <property type="match status" value="1"/>
</dbReference>
<evidence type="ECO:0000259" key="3">
    <source>
        <dbReference type="Pfam" id="PF00149"/>
    </source>
</evidence>
<gene>
    <name evidence="4" type="ORF">EJ03DRAFT_158927</name>
</gene>
<dbReference type="Gene3D" id="3.60.21.10">
    <property type="match status" value="1"/>
</dbReference>
<dbReference type="PANTHER" id="PTHR42850">
    <property type="entry name" value="METALLOPHOSPHOESTERASE"/>
    <property type="match status" value="1"/>
</dbReference>
<evidence type="ECO:0000256" key="1">
    <source>
        <dbReference type="SAM" id="MobiDB-lite"/>
    </source>
</evidence>
<dbReference type="EMBL" id="ML995859">
    <property type="protein sequence ID" value="KAF2767188.1"/>
    <property type="molecule type" value="Genomic_DNA"/>
</dbReference>
<dbReference type="InterPro" id="IPR004843">
    <property type="entry name" value="Calcineurin-like_PHP"/>
</dbReference>